<organism evidence="1 2">
    <name type="scientific">Lentinus tigrinus ALCF2SS1-6</name>
    <dbReference type="NCBI Taxonomy" id="1328759"/>
    <lineage>
        <taxon>Eukaryota</taxon>
        <taxon>Fungi</taxon>
        <taxon>Dikarya</taxon>
        <taxon>Basidiomycota</taxon>
        <taxon>Agaricomycotina</taxon>
        <taxon>Agaricomycetes</taxon>
        <taxon>Polyporales</taxon>
        <taxon>Polyporaceae</taxon>
        <taxon>Lentinus</taxon>
    </lineage>
</organism>
<reference evidence="1" key="1">
    <citation type="journal article" date="2018" name="Genome Biol. Evol.">
        <title>Genomics and development of Lentinus tigrinus, a white-rot wood-decaying mushroom with dimorphic fruiting bodies.</title>
        <authorList>
            <person name="Wu B."/>
            <person name="Xu Z."/>
            <person name="Knudson A."/>
            <person name="Carlson A."/>
            <person name="Chen N."/>
            <person name="Kovaka S."/>
            <person name="LaButti K."/>
            <person name="Lipzen A."/>
            <person name="Pennachio C."/>
            <person name="Riley R."/>
            <person name="Schakwitz W."/>
            <person name="Umezawa K."/>
            <person name="Ohm R.A."/>
            <person name="Grigoriev I.V."/>
            <person name="Nagy L.G."/>
            <person name="Gibbons J."/>
            <person name="Hibbett D."/>
        </authorList>
    </citation>
    <scope>NUCLEOTIDE SEQUENCE [LARGE SCALE GENOMIC DNA]</scope>
    <source>
        <strain evidence="1">ALCF2SS1-6</strain>
    </source>
</reference>
<sequence>MMHRFRGARRTVVRLSAGQSSSPRSQAVLKAIYASASWGSATCIMTSTALQTRMSCPKQSAASRIRAFSRCEPFGCPPLSPLWKPRHQGLLFPTPQPSISARQQLKRSSGGQRVLLPTSRPVAWNAACQHQGNVTPCGLATGHLRILRVTYAAWMSSHRTHISRYRIMSLVSIRGDERDLSRSCTRSLAVRVSHDVCASGLLADALNIRVLAA</sequence>
<gene>
    <name evidence="1" type="ORF">L227DRAFT_207535</name>
</gene>
<dbReference type="EMBL" id="ML122252">
    <property type="protein sequence ID" value="RPD65296.1"/>
    <property type="molecule type" value="Genomic_DNA"/>
</dbReference>
<proteinExistence type="predicted"/>
<protein>
    <submittedName>
        <fullName evidence="1">Uncharacterized protein</fullName>
    </submittedName>
</protein>
<evidence type="ECO:0000313" key="1">
    <source>
        <dbReference type="EMBL" id="RPD65296.1"/>
    </source>
</evidence>
<keyword evidence="2" id="KW-1185">Reference proteome</keyword>
<dbReference type="Proteomes" id="UP000313359">
    <property type="component" value="Unassembled WGS sequence"/>
</dbReference>
<evidence type="ECO:0000313" key="2">
    <source>
        <dbReference type="Proteomes" id="UP000313359"/>
    </source>
</evidence>
<accession>A0A5C2SVM6</accession>
<dbReference type="AlphaFoldDB" id="A0A5C2SVM6"/>
<name>A0A5C2SVM6_9APHY</name>